<dbReference type="SUPFAM" id="SSF50630">
    <property type="entry name" value="Acid proteases"/>
    <property type="match status" value="1"/>
</dbReference>
<name>A0A6N2N061_SALVM</name>
<dbReference type="InterPro" id="IPR032567">
    <property type="entry name" value="RTL1-rel"/>
</dbReference>
<dbReference type="InterPro" id="IPR005162">
    <property type="entry name" value="Retrotrans_gag_dom"/>
</dbReference>
<gene>
    <name evidence="2" type="ORF">SVIM_LOCUS422882</name>
</gene>
<evidence type="ECO:0000259" key="1">
    <source>
        <dbReference type="PROSITE" id="PS51504"/>
    </source>
</evidence>
<dbReference type="InterPro" id="IPR021109">
    <property type="entry name" value="Peptidase_aspartic_dom_sf"/>
</dbReference>
<organism evidence="2">
    <name type="scientific">Salix viminalis</name>
    <name type="common">Common osier</name>
    <name type="synonym">Basket willow</name>
    <dbReference type="NCBI Taxonomy" id="40686"/>
    <lineage>
        <taxon>Eukaryota</taxon>
        <taxon>Viridiplantae</taxon>
        <taxon>Streptophyta</taxon>
        <taxon>Embryophyta</taxon>
        <taxon>Tracheophyta</taxon>
        <taxon>Spermatophyta</taxon>
        <taxon>Magnoliopsida</taxon>
        <taxon>eudicotyledons</taxon>
        <taxon>Gunneridae</taxon>
        <taxon>Pentapetalae</taxon>
        <taxon>rosids</taxon>
        <taxon>fabids</taxon>
        <taxon>Malpighiales</taxon>
        <taxon>Salicaceae</taxon>
        <taxon>Saliceae</taxon>
        <taxon>Salix</taxon>
    </lineage>
</organism>
<dbReference type="GO" id="GO:0006334">
    <property type="term" value="P:nucleosome assembly"/>
    <property type="evidence" value="ECO:0007669"/>
    <property type="project" value="InterPro"/>
</dbReference>
<dbReference type="AlphaFoldDB" id="A0A6N2N061"/>
<sequence>MEDGTRISQLADSLASVKTNQDQSQKHLNALQEIVQGLAQKLDVVASHVEALVQVKAAQNLGEPGSSTQQITNPLFEENVGIQTRSVRLDFPRFSGDNPSGWDLEAAGGLSSWEGFVRALQTRFGSSPYDDPMEALIRLRQTTTVEEYKTQFEALSNQLRGLAESYKLSCFLNGLREDIRCMVRMLNPPNLHLAFGLAKMQEENVAALRRSTKSGPMPIRDTIGPMNLQEKRTLVPIQRLNPWQMRERREKGLCYNCDEKWGLGHKCKAARLFVMEGEDADGEGMLTTAITDDSLMEVLADGVEPEISIHALCGSPNPKTMRFVGYIGKRAVVILVDTGSTHNFVDPSVIKRAQLPYNNQELLRVKVANGQTESSEGSIAAVALLMQGHVYAIDFYVLTLEGCDIVLGIHWLRTLDQFYGISPNYKWSSQFLTDPVSYKGQNFCKATRQNEKELVIQLIDYEYAELWFIDSPRNTLIHNLRNKFSDIFTTMIQELENTFKSRDEPYKQQSVVQRHNMKLSPPPYFKMITEAITTLKDRKGSSQPAIARFIEEKYKKSSLPSNFKKVLSVQLKKFVKFERLVKRKNSYKISSTEKLQLGIKKTQKKKGSYREDIIERCPDKEDIIRPEPEEGLSTKMQKKKNGVVSEIWFKWKGLGAEEASWGKYSRRVKEFPDLVGKVF</sequence>
<dbReference type="GO" id="GO:0003677">
    <property type="term" value="F:DNA binding"/>
    <property type="evidence" value="ECO:0007669"/>
    <property type="project" value="InterPro"/>
</dbReference>
<dbReference type="CDD" id="cd00303">
    <property type="entry name" value="retropepsin_like"/>
    <property type="match status" value="1"/>
</dbReference>
<dbReference type="PANTHER" id="PTHR15503:SF22">
    <property type="entry name" value="TRANSPOSON TY3-I GAG POLYPROTEIN"/>
    <property type="match status" value="1"/>
</dbReference>
<dbReference type="Pfam" id="PF13975">
    <property type="entry name" value="gag-asp_proteas"/>
    <property type="match status" value="1"/>
</dbReference>
<dbReference type="Pfam" id="PF00538">
    <property type="entry name" value="Linker_histone"/>
    <property type="match status" value="1"/>
</dbReference>
<dbReference type="Gene3D" id="2.40.70.10">
    <property type="entry name" value="Acid Proteases"/>
    <property type="match status" value="1"/>
</dbReference>
<proteinExistence type="predicted"/>
<dbReference type="Gene3D" id="1.10.10.10">
    <property type="entry name" value="Winged helix-like DNA-binding domain superfamily/Winged helix DNA-binding domain"/>
    <property type="match status" value="1"/>
</dbReference>
<dbReference type="CDD" id="cd00073">
    <property type="entry name" value="H15"/>
    <property type="match status" value="1"/>
</dbReference>
<dbReference type="GO" id="GO:0000786">
    <property type="term" value="C:nucleosome"/>
    <property type="evidence" value="ECO:0007669"/>
    <property type="project" value="InterPro"/>
</dbReference>
<dbReference type="SUPFAM" id="SSF46785">
    <property type="entry name" value="Winged helix' DNA-binding domain"/>
    <property type="match status" value="1"/>
</dbReference>
<dbReference type="Pfam" id="PF03732">
    <property type="entry name" value="Retrotrans_gag"/>
    <property type="match status" value="1"/>
</dbReference>
<dbReference type="EMBL" id="CAADRP010001974">
    <property type="protein sequence ID" value="VFU58107.1"/>
    <property type="molecule type" value="Genomic_DNA"/>
</dbReference>
<protein>
    <recommendedName>
        <fullName evidence="1">H15 domain-containing protein</fullName>
    </recommendedName>
</protein>
<dbReference type="InterPro" id="IPR036388">
    <property type="entry name" value="WH-like_DNA-bd_sf"/>
</dbReference>
<dbReference type="PROSITE" id="PS51504">
    <property type="entry name" value="H15"/>
    <property type="match status" value="1"/>
</dbReference>
<accession>A0A6N2N061</accession>
<reference evidence="2" key="1">
    <citation type="submission" date="2019-03" db="EMBL/GenBank/DDBJ databases">
        <authorList>
            <person name="Mank J."/>
            <person name="Almeida P."/>
        </authorList>
    </citation>
    <scope>NUCLEOTIDE SEQUENCE</scope>
    <source>
        <strain evidence="2">78183</strain>
    </source>
</reference>
<dbReference type="InterPro" id="IPR036390">
    <property type="entry name" value="WH_DNA-bd_sf"/>
</dbReference>
<dbReference type="SMART" id="SM00526">
    <property type="entry name" value="H15"/>
    <property type="match status" value="1"/>
</dbReference>
<evidence type="ECO:0000313" key="2">
    <source>
        <dbReference type="EMBL" id="VFU58107.1"/>
    </source>
</evidence>
<dbReference type="PANTHER" id="PTHR15503">
    <property type="entry name" value="LDOC1 RELATED"/>
    <property type="match status" value="1"/>
</dbReference>
<feature type="domain" description="H15" evidence="1">
    <location>
        <begin position="520"/>
        <end position="591"/>
    </location>
</feature>
<dbReference type="InterPro" id="IPR005818">
    <property type="entry name" value="Histone_H1/H5_H15"/>
</dbReference>